<dbReference type="EMBL" id="JBHZOL010000103">
    <property type="protein sequence ID" value="MFE4108273.1"/>
    <property type="molecule type" value="Genomic_DNA"/>
</dbReference>
<reference evidence="1 2" key="1">
    <citation type="submission" date="2024-10" db="EMBL/GenBank/DDBJ databases">
        <authorList>
            <person name="Ratan Roy A."/>
            <person name="Morales Sandoval P.H."/>
            <person name="De Los Santos Villalobos S."/>
            <person name="Chakraborty S."/>
            <person name="Mukherjee J."/>
        </authorList>
    </citation>
    <scope>NUCLEOTIDE SEQUENCE [LARGE SCALE GENOMIC DNA]</scope>
    <source>
        <strain evidence="1 2">S1</strain>
    </source>
</reference>
<dbReference type="Proteomes" id="UP001600165">
    <property type="component" value="Unassembled WGS sequence"/>
</dbReference>
<protein>
    <submittedName>
        <fullName evidence="1">Uncharacterized protein</fullName>
    </submittedName>
</protein>
<comment type="caution">
    <text evidence="1">The sequence shown here is derived from an EMBL/GenBank/DDBJ whole genome shotgun (WGS) entry which is preliminary data.</text>
</comment>
<gene>
    <name evidence="1" type="ORF">ACFVKH_18475</name>
</gene>
<proteinExistence type="predicted"/>
<sequence>MDKSLLSLLLLSAVLIAMLSPFAVITVTGSILLAYTFAWGSWTLMQQVGKDTPQRTAD</sequence>
<keyword evidence="2" id="KW-1185">Reference proteome</keyword>
<accession>A0ABW6IJ81</accession>
<dbReference type="RefSeq" id="WP_377967831.1">
    <property type="nucleotide sequence ID" value="NZ_JBHZOL010000103.1"/>
</dbReference>
<evidence type="ECO:0000313" key="2">
    <source>
        <dbReference type="Proteomes" id="UP001600165"/>
    </source>
</evidence>
<name>A0ABW6IJ81_9CYAN</name>
<evidence type="ECO:0000313" key="1">
    <source>
        <dbReference type="EMBL" id="MFE4108273.1"/>
    </source>
</evidence>
<organism evidence="1 2">
    <name type="scientific">Almyronema epifaneia S1</name>
    <dbReference type="NCBI Taxonomy" id="2991925"/>
    <lineage>
        <taxon>Bacteria</taxon>
        <taxon>Bacillati</taxon>
        <taxon>Cyanobacteriota</taxon>
        <taxon>Cyanophyceae</taxon>
        <taxon>Nodosilineales</taxon>
        <taxon>Nodosilineaceae</taxon>
        <taxon>Almyronema</taxon>
        <taxon>Almyronema epifaneia</taxon>
    </lineage>
</organism>